<organism evidence="8 9">
    <name type="scientific">Cryptosporangium japonicum</name>
    <dbReference type="NCBI Taxonomy" id="80872"/>
    <lineage>
        <taxon>Bacteria</taxon>
        <taxon>Bacillati</taxon>
        <taxon>Actinomycetota</taxon>
        <taxon>Actinomycetes</taxon>
        <taxon>Cryptosporangiales</taxon>
        <taxon>Cryptosporangiaceae</taxon>
        <taxon>Cryptosporangium</taxon>
    </lineage>
</organism>
<keyword evidence="4" id="KW-0804">Transcription</keyword>
<evidence type="ECO:0000313" key="8">
    <source>
        <dbReference type="EMBL" id="GAA0269938.1"/>
    </source>
</evidence>
<sequence length="224" mass="23981">MNAARRGPEPVVRLVLTRERIVHAAVELIERHGVDALSMRAVAAELGVAVMSLYNHVSNKAALLEGVAEYVVAGLDTVPSGTGDWRAEARALVRAFRTAAHEYPHAMRVVLTHSIDSTAASRLAERSLALAAEAGFRGATAVRIVHTLMAYAVGSQLQALWLGQLIDRVSEGPGMARVDPARFPHVVASASALLAHDPEADFEFGLDLLITAIERLVEPVDQST</sequence>
<evidence type="ECO:0000256" key="2">
    <source>
        <dbReference type="ARBA" id="ARBA00023015"/>
    </source>
</evidence>
<dbReference type="RefSeq" id="WP_344652882.1">
    <property type="nucleotide sequence ID" value="NZ_BAAAGX010000028.1"/>
</dbReference>
<comment type="caution">
    <text evidence="8">The sequence shown here is derived from an EMBL/GenBank/DDBJ whole genome shotgun (WGS) entry which is preliminary data.</text>
</comment>
<dbReference type="PANTHER" id="PTHR30055:SF151">
    <property type="entry name" value="TRANSCRIPTIONAL REGULATORY PROTEIN"/>
    <property type="match status" value="1"/>
</dbReference>
<dbReference type="PANTHER" id="PTHR30055">
    <property type="entry name" value="HTH-TYPE TRANSCRIPTIONAL REGULATOR RUTR"/>
    <property type="match status" value="1"/>
</dbReference>
<dbReference type="Pfam" id="PF02909">
    <property type="entry name" value="TetR_C_1"/>
    <property type="match status" value="1"/>
</dbReference>
<accession>A0ABN0V167</accession>
<dbReference type="SUPFAM" id="SSF46689">
    <property type="entry name" value="Homeodomain-like"/>
    <property type="match status" value="1"/>
</dbReference>
<evidence type="ECO:0000256" key="5">
    <source>
        <dbReference type="PROSITE-ProRule" id="PRU00335"/>
    </source>
</evidence>
<dbReference type="EMBL" id="BAAAGX010000028">
    <property type="protein sequence ID" value="GAA0269938.1"/>
    <property type="molecule type" value="Genomic_DNA"/>
</dbReference>
<dbReference type="InterPro" id="IPR001936">
    <property type="entry name" value="RasGAP_dom"/>
</dbReference>
<protein>
    <submittedName>
        <fullName evidence="8">TetR/AcrR family transcriptional regulator C-terminal domain-containing protein</fullName>
    </submittedName>
</protein>
<dbReference type="SUPFAM" id="SSF48498">
    <property type="entry name" value="Tetracyclin repressor-like, C-terminal domain"/>
    <property type="match status" value="1"/>
</dbReference>
<name>A0ABN0V167_9ACTN</name>
<evidence type="ECO:0000256" key="1">
    <source>
        <dbReference type="ARBA" id="ARBA00022491"/>
    </source>
</evidence>
<dbReference type="InterPro" id="IPR036271">
    <property type="entry name" value="Tet_transcr_reg_TetR-rel_C_sf"/>
</dbReference>
<keyword evidence="2" id="KW-0805">Transcription regulation</keyword>
<feature type="DNA-binding region" description="H-T-H motif" evidence="5">
    <location>
        <begin position="38"/>
        <end position="57"/>
    </location>
</feature>
<reference evidence="8 9" key="1">
    <citation type="journal article" date="2019" name="Int. J. Syst. Evol. Microbiol.">
        <title>The Global Catalogue of Microorganisms (GCM) 10K type strain sequencing project: providing services to taxonomists for standard genome sequencing and annotation.</title>
        <authorList>
            <consortium name="The Broad Institute Genomics Platform"/>
            <consortium name="The Broad Institute Genome Sequencing Center for Infectious Disease"/>
            <person name="Wu L."/>
            <person name="Ma J."/>
        </authorList>
    </citation>
    <scope>NUCLEOTIDE SEQUENCE [LARGE SCALE GENOMIC DNA]</scope>
    <source>
        <strain evidence="8 9">JCM 10425</strain>
    </source>
</reference>
<dbReference type="PRINTS" id="PR00455">
    <property type="entry name" value="HTHTETR"/>
</dbReference>
<evidence type="ECO:0000259" key="7">
    <source>
        <dbReference type="PROSITE" id="PS50977"/>
    </source>
</evidence>
<keyword evidence="1" id="KW-0678">Repressor</keyword>
<dbReference type="PROSITE" id="PS50018">
    <property type="entry name" value="RAS_GTPASE_ACTIV_2"/>
    <property type="match status" value="1"/>
</dbReference>
<dbReference type="InterPro" id="IPR009057">
    <property type="entry name" value="Homeodomain-like_sf"/>
</dbReference>
<evidence type="ECO:0000313" key="9">
    <source>
        <dbReference type="Proteomes" id="UP001500967"/>
    </source>
</evidence>
<evidence type="ECO:0000256" key="4">
    <source>
        <dbReference type="ARBA" id="ARBA00023163"/>
    </source>
</evidence>
<gene>
    <name evidence="8" type="ORF">GCM10009539_66390</name>
</gene>
<evidence type="ECO:0000256" key="3">
    <source>
        <dbReference type="ARBA" id="ARBA00023125"/>
    </source>
</evidence>
<dbReference type="Gene3D" id="1.10.357.10">
    <property type="entry name" value="Tetracycline Repressor, domain 2"/>
    <property type="match status" value="1"/>
</dbReference>
<proteinExistence type="predicted"/>
<dbReference type="Proteomes" id="UP001500967">
    <property type="component" value="Unassembled WGS sequence"/>
</dbReference>
<dbReference type="PRINTS" id="PR00400">
    <property type="entry name" value="TETREPRESSOR"/>
</dbReference>
<keyword evidence="3 5" id="KW-0238">DNA-binding</keyword>
<keyword evidence="9" id="KW-1185">Reference proteome</keyword>
<dbReference type="InterPro" id="IPR004111">
    <property type="entry name" value="Repressor_TetR_C"/>
</dbReference>
<dbReference type="InterPro" id="IPR050109">
    <property type="entry name" value="HTH-type_TetR-like_transc_reg"/>
</dbReference>
<feature type="domain" description="HTH tetR-type" evidence="7">
    <location>
        <begin position="15"/>
        <end position="75"/>
    </location>
</feature>
<dbReference type="InterPro" id="IPR003012">
    <property type="entry name" value="Tet_transcr_reg_TetR"/>
</dbReference>
<dbReference type="Pfam" id="PF00440">
    <property type="entry name" value="TetR_N"/>
    <property type="match status" value="1"/>
</dbReference>
<evidence type="ECO:0000259" key="6">
    <source>
        <dbReference type="PROSITE" id="PS50018"/>
    </source>
</evidence>
<feature type="domain" description="Ras-GAP" evidence="6">
    <location>
        <begin position="84"/>
        <end position="224"/>
    </location>
</feature>
<dbReference type="PROSITE" id="PS50977">
    <property type="entry name" value="HTH_TETR_2"/>
    <property type="match status" value="1"/>
</dbReference>
<dbReference type="InterPro" id="IPR001647">
    <property type="entry name" value="HTH_TetR"/>
</dbReference>